<protein>
    <submittedName>
        <fullName evidence="2">Uncharacterized protein</fullName>
    </submittedName>
</protein>
<organism evidence="2 3">
    <name type="scientific">Rosistilla ulvae</name>
    <dbReference type="NCBI Taxonomy" id="1930277"/>
    <lineage>
        <taxon>Bacteria</taxon>
        <taxon>Pseudomonadati</taxon>
        <taxon>Planctomycetota</taxon>
        <taxon>Planctomycetia</taxon>
        <taxon>Pirellulales</taxon>
        <taxon>Pirellulaceae</taxon>
        <taxon>Rosistilla</taxon>
    </lineage>
</organism>
<dbReference type="KEGG" id="ruv:EC9_33160"/>
<feature type="region of interest" description="Disordered" evidence="1">
    <location>
        <begin position="143"/>
        <end position="182"/>
    </location>
</feature>
<sequence length="182" mass="20707">MTNSVAGRRFEFGNLESLVVPQRGNACFDLSPALGRETPELSLGVVFYYEGDIRWKELSEAAHDRFTGTTTPTRFRYLEGADSAKGKRREDHPTPGVPQWRFPSRRRSCGLFRRPIVMGFDARQTRCLDWQMIAGAVSSSVKSSAELRHRNFNPSIQPSRKKSRYVSPAESNRSRNRPQRSA</sequence>
<dbReference type="AlphaFoldDB" id="A0A517M2P0"/>
<keyword evidence="3" id="KW-1185">Reference proteome</keyword>
<evidence type="ECO:0000313" key="2">
    <source>
        <dbReference type="EMBL" id="QDS89119.1"/>
    </source>
</evidence>
<feature type="compositionally biased region" description="Basic and acidic residues" evidence="1">
    <location>
        <begin position="82"/>
        <end position="93"/>
    </location>
</feature>
<evidence type="ECO:0000256" key="1">
    <source>
        <dbReference type="SAM" id="MobiDB-lite"/>
    </source>
</evidence>
<name>A0A517M2P0_9BACT</name>
<accession>A0A517M2P0</accession>
<feature type="region of interest" description="Disordered" evidence="1">
    <location>
        <begin position="82"/>
        <end position="101"/>
    </location>
</feature>
<proteinExistence type="predicted"/>
<dbReference type="EMBL" id="CP036261">
    <property type="protein sequence ID" value="QDS89119.1"/>
    <property type="molecule type" value="Genomic_DNA"/>
</dbReference>
<dbReference type="Proteomes" id="UP000319557">
    <property type="component" value="Chromosome"/>
</dbReference>
<reference evidence="2 3" key="1">
    <citation type="submission" date="2019-02" db="EMBL/GenBank/DDBJ databases">
        <title>Deep-cultivation of Planctomycetes and their phenomic and genomic characterization uncovers novel biology.</title>
        <authorList>
            <person name="Wiegand S."/>
            <person name="Jogler M."/>
            <person name="Boedeker C."/>
            <person name="Pinto D."/>
            <person name="Vollmers J."/>
            <person name="Rivas-Marin E."/>
            <person name="Kohn T."/>
            <person name="Peeters S.H."/>
            <person name="Heuer A."/>
            <person name="Rast P."/>
            <person name="Oberbeckmann S."/>
            <person name="Bunk B."/>
            <person name="Jeske O."/>
            <person name="Meyerdierks A."/>
            <person name="Storesund J.E."/>
            <person name="Kallscheuer N."/>
            <person name="Luecker S."/>
            <person name="Lage O.M."/>
            <person name="Pohl T."/>
            <person name="Merkel B.J."/>
            <person name="Hornburger P."/>
            <person name="Mueller R.-W."/>
            <person name="Bruemmer F."/>
            <person name="Labrenz M."/>
            <person name="Spormann A.M."/>
            <person name="Op den Camp H."/>
            <person name="Overmann J."/>
            <person name="Amann R."/>
            <person name="Jetten M.S.M."/>
            <person name="Mascher T."/>
            <person name="Medema M.H."/>
            <person name="Devos D.P."/>
            <person name="Kaster A.-K."/>
            <person name="Ovreas L."/>
            <person name="Rohde M."/>
            <person name="Galperin M.Y."/>
            <person name="Jogler C."/>
        </authorList>
    </citation>
    <scope>NUCLEOTIDE SEQUENCE [LARGE SCALE GENOMIC DNA]</scope>
    <source>
        <strain evidence="2 3">EC9</strain>
    </source>
</reference>
<evidence type="ECO:0000313" key="3">
    <source>
        <dbReference type="Proteomes" id="UP000319557"/>
    </source>
</evidence>
<gene>
    <name evidence="2" type="ORF">EC9_33160</name>
</gene>